<evidence type="ECO:0000259" key="2">
    <source>
        <dbReference type="Pfam" id="PF20262"/>
    </source>
</evidence>
<reference evidence="3 4" key="1">
    <citation type="journal article" date="2016" name="Mol. Biol. Evol.">
        <title>Comparative Genomics of Early-Diverging Mushroom-Forming Fungi Provides Insights into the Origins of Lignocellulose Decay Capabilities.</title>
        <authorList>
            <person name="Nagy L.G."/>
            <person name="Riley R."/>
            <person name="Tritt A."/>
            <person name="Adam C."/>
            <person name="Daum C."/>
            <person name="Floudas D."/>
            <person name="Sun H."/>
            <person name="Yadav J.S."/>
            <person name="Pangilinan J."/>
            <person name="Larsson K.H."/>
            <person name="Matsuura K."/>
            <person name="Barry K."/>
            <person name="Labutti K."/>
            <person name="Kuo R."/>
            <person name="Ohm R.A."/>
            <person name="Bhattacharya S.S."/>
            <person name="Shirouzu T."/>
            <person name="Yoshinaga Y."/>
            <person name="Martin F.M."/>
            <person name="Grigoriev I.V."/>
            <person name="Hibbett D.S."/>
        </authorList>
    </citation>
    <scope>NUCLEOTIDE SEQUENCE [LARGE SCALE GENOMIC DNA]</scope>
    <source>
        <strain evidence="3 4">HHB12029</strain>
    </source>
</reference>
<dbReference type="STRING" id="1314781.A0A165I716"/>
<dbReference type="GO" id="GO:0005261">
    <property type="term" value="F:monoatomic cation channel activity"/>
    <property type="evidence" value="ECO:0007669"/>
    <property type="project" value="TreeGrafter"/>
</dbReference>
<name>A0A165I716_EXIGL</name>
<dbReference type="Proteomes" id="UP000077266">
    <property type="component" value="Unassembled WGS sequence"/>
</dbReference>
<proteinExistence type="predicted"/>
<gene>
    <name evidence="3" type="ORF">EXIGLDRAFT_646553</name>
</gene>
<dbReference type="GO" id="GO:0055080">
    <property type="term" value="P:monoatomic cation homeostasis"/>
    <property type="evidence" value="ECO:0007669"/>
    <property type="project" value="TreeGrafter"/>
</dbReference>
<sequence>MNSSALALAAFVGGGKGFLGQQQRPESVYQQQQQHQPSVRHLLAALAPYIPPSTTATGNTHERQSSVASLDYADAPDREKPILPREEDVLRALQMPFLASVESVMGTRRALDEERWAAFEGFEMVLRGWDPASAKAHLDRALWLIRAARTRTPLLGARILQTLRHVLLYGLPAKRWPINNVVGLQTLVAALFDLQAAVAELGPGIDLVFDVSGLTNQVLDGESGTLDVGDVEQVMGTPKIKAIREDRTPTGGRRVRQAVWRDAVIRCLELGSLGVRAWILVNCLETEWPDPEDAEDPVPLEDGTAFVAHIAHKATNRFLRAVPVLLRVHDDAPRAAMNLIQTRVLPSVNVQNRAGCVSLMLELLSVNRTAPEAAGYISAWCVDENGWRRDLEGGLWNMIMKGEWSAVIRLVQALSSQLELATQKTVMALAIPKLFDRIANTPGPSAADQPKLVQLLEHLSSSHKQLFYKPVILCAAATKDMTVIGHLHVLQALARLLPDFWIADAELMAIALLSDNSAPPKGGKGRSWGATKIGQCVLALQIIEDMRKRHEAKAERVKKDKGISESARQPEHAYLLNLEDRITVLLDAREKVTLLPFSQRLLIVTLLHEIRSYTLWPARLSWLARIMNWTLQAQPPDPTRLTAESSDVVATEDVRDELGATISRLRGVYMACSDVQVSNAKQSRSTLLFSPTSLEPIDQLGGMGAAADDNMSVFTALPEKLEIACTRFLVLVSQCLSQSDRHRLGPTVWRMLDSTDAALLKPACFLSMYLSEKDDTFAGMVRDDLQSNYGSTRRQAVHRLSSLFAWRFQVLSQRFIHKAERDNPGYRPLRSGRPALQFVPVDVGSSQFVLEQNEAELKARFGEALPRDVIRRLLEIDWVQENKPPDKRLEIIRTPFSVLPSMQLDRGLDDVPEMVMSQSTSGNLAPSPTGTPSPGLSAPTILRRKSSASSATFQVVKRRPVFTPSLLRALPSLALSVTDPDVAISSAARDLLVDFMREDAATLCRPLMDSISGDMMKIMEAVGDLRAFLHVQQILPPIMSHFVFGHLAGFIRTHSKAIERTVDTVTGVVTERIPNFMLHAYASTVPILSKLVSQVSNLGVQDLRRAKLELLLLPSGLLWFSSTAPESNFFPRDLDDANRWTPSEDAEGLEEIPAALIAMTMIRTSQNMLLLAMLKRNPQDITVVRKSLNRLVLPSRDGAGLKQLVVGDFIPRSPEAMRTKSRDLHLARISIALSRSYLLLVAQIFRCLPRTLSDRAELGRLLDGVNRILITHGDDIGIVSHALIACMVAATRFRRLFSSSSAFTLFMPSLIKVYCEATDQPGIRRAIEYALSRFYHFHEEVVIFQTLDIASYMAAHPAAEAILSTFAAGLVSMISSLKTPAVSADGDAAGIHGMTRDQEQQAIDALTVEKKPENLPLLLQSRAAGDGETRTIATVEDSQTKRFQLPDLVKFLLTIIAHDTTILRGEQFLRLLRCMAPSLYNSSATARTHLRDGIHALGISISQISTTSAGEASAPMDLFATDYGDGGVLLGNPHTPSELKNVRKEYLRLMIAFSRAGGGFGNPTMKRALELVTSMLRDDTKDKKESKDDADESFHLAQEFVVDYVRACRIGGVYSNPDVAVYQLREYAPVFQAWCHKCDFAGILTVLNDLCQDPRFAQDSAFSLMVMERFLRPAVHACSRLAVDGRLFYTNLRFTVVPLLCTALTLTNIDPIGSVEQCSPSPAFLAGIVLPLCLKLKTSTEAANSIVTITSFSRGAYARAWLRLTSFALDACSPTAVKATPAGLKPTSRPSSPEGEKPRPSSLSQTPLATLAIVLQIIKIVIIRGESDLSDLHHGVWDHIGSFVLGILAGGNAAFGLRRTMPRSISMVFSPSPQIIDSASAPRALDAFMWSMMHMVCAYRSPLTTQMRLRILETTAVLHSELKRSIGLPSSPLRSTRRLSSTMFAKPRTARSSVASTPATPEFSPLASPQVTPTKANPFAPRSPSYLSLASPPEQHDSTFRGRNRFPESVTPEKSTGKRILHLGLAANQQQTFAPPLATPNSAGSGAATITLLNSLATAYNIGSIELINACIRHVRAVQMFMGYDSLLLPIPDGEALDPEVWGEQATVLSKAGALEVVARETALLIQEFEGEFYSHERTNIRKTSE</sequence>
<organism evidence="3 4">
    <name type="scientific">Exidia glandulosa HHB12029</name>
    <dbReference type="NCBI Taxonomy" id="1314781"/>
    <lineage>
        <taxon>Eukaryota</taxon>
        <taxon>Fungi</taxon>
        <taxon>Dikarya</taxon>
        <taxon>Basidiomycota</taxon>
        <taxon>Agaricomycotina</taxon>
        <taxon>Agaricomycetes</taxon>
        <taxon>Auriculariales</taxon>
        <taxon>Exidiaceae</taxon>
        <taxon>Exidia</taxon>
    </lineage>
</organism>
<evidence type="ECO:0000256" key="1">
    <source>
        <dbReference type="SAM" id="MobiDB-lite"/>
    </source>
</evidence>
<dbReference type="PANTHER" id="PTHR31781:SF1">
    <property type="entry name" value="PROTEIN UNC-80 HOMOLOG"/>
    <property type="match status" value="1"/>
</dbReference>
<protein>
    <recommendedName>
        <fullName evidence="2">Protein UNC80 C-terminal domain-containing protein</fullName>
    </recommendedName>
</protein>
<evidence type="ECO:0000313" key="3">
    <source>
        <dbReference type="EMBL" id="KZV92991.1"/>
    </source>
</evidence>
<feature type="domain" description="Protein UNC80 C-terminal" evidence="2">
    <location>
        <begin position="1237"/>
        <end position="1353"/>
    </location>
</feature>
<dbReference type="OrthoDB" id="5584001at2759"/>
<evidence type="ECO:0000313" key="4">
    <source>
        <dbReference type="Proteomes" id="UP000077266"/>
    </source>
</evidence>
<dbReference type="InParanoid" id="A0A165I716"/>
<dbReference type="EMBL" id="KV425997">
    <property type="protein sequence ID" value="KZV92991.1"/>
    <property type="molecule type" value="Genomic_DNA"/>
</dbReference>
<accession>A0A165I716</accession>
<feature type="compositionally biased region" description="Polar residues" evidence="1">
    <location>
        <begin position="1950"/>
        <end position="1959"/>
    </location>
</feature>
<feature type="region of interest" description="Disordered" evidence="1">
    <location>
        <begin position="1779"/>
        <end position="1804"/>
    </location>
</feature>
<dbReference type="Pfam" id="PF20262">
    <property type="entry name" value="UNC80_C"/>
    <property type="match status" value="1"/>
</dbReference>
<dbReference type="InterPro" id="IPR046460">
    <property type="entry name" value="UNC80_C"/>
</dbReference>
<feature type="region of interest" description="Disordered" evidence="1">
    <location>
        <begin position="1943"/>
        <end position="2015"/>
    </location>
</feature>
<keyword evidence="4" id="KW-1185">Reference proteome</keyword>
<dbReference type="PANTHER" id="PTHR31781">
    <property type="entry name" value="UNC80"/>
    <property type="match status" value="1"/>
</dbReference>
<dbReference type="GO" id="GO:0034703">
    <property type="term" value="C:cation channel complex"/>
    <property type="evidence" value="ECO:0007669"/>
    <property type="project" value="TreeGrafter"/>
</dbReference>